<reference evidence="1 2" key="1">
    <citation type="submission" date="2014-12" db="EMBL/GenBank/DDBJ databases">
        <title>Draft genome sequences of 29 type strains of Enterococci.</title>
        <authorList>
            <person name="Zhong Z."/>
            <person name="Sun Z."/>
            <person name="Liu W."/>
            <person name="Zhang W."/>
            <person name="Zhang H."/>
        </authorList>
    </citation>
    <scope>NUCLEOTIDE SEQUENCE [LARGE SCALE GENOMIC DNA]</scope>
    <source>
        <strain evidence="1 2">DSM 17029</strain>
    </source>
</reference>
<dbReference type="EMBL" id="JXKH01000004">
    <property type="protein sequence ID" value="OJG18434.1"/>
    <property type="molecule type" value="Genomic_DNA"/>
</dbReference>
<dbReference type="STRING" id="214095.RU97_GL001831"/>
<evidence type="ECO:0008006" key="3">
    <source>
        <dbReference type="Google" id="ProtNLM"/>
    </source>
</evidence>
<dbReference type="InterPro" id="IPR038765">
    <property type="entry name" value="Papain-like_cys_pep_sf"/>
</dbReference>
<evidence type="ECO:0000313" key="1">
    <source>
        <dbReference type="EMBL" id="OJG18434.1"/>
    </source>
</evidence>
<evidence type="ECO:0000313" key="2">
    <source>
        <dbReference type="Proteomes" id="UP000181884"/>
    </source>
</evidence>
<gene>
    <name evidence="1" type="ORF">RU97_GL001831</name>
</gene>
<accession>A0A1L8RFC4</accession>
<proteinExistence type="predicted"/>
<organism evidence="1 2">
    <name type="scientific">Enterococcus canis</name>
    <dbReference type="NCBI Taxonomy" id="214095"/>
    <lineage>
        <taxon>Bacteria</taxon>
        <taxon>Bacillati</taxon>
        <taxon>Bacillota</taxon>
        <taxon>Bacilli</taxon>
        <taxon>Lactobacillales</taxon>
        <taxon>Enterococcaceae</taxon>
        <taxon>Enterococcus</taxon>
    </lineage>
</organism>
<dbReference type="AlphaFoldDB" id="A0A1L8RFC4"/>
<dbReference type="SUPFAM" id="SSF54001">
    <property type="entry name" value="Cysteine proteinases"/>
    <property type="match status" value="1"/>
</dbReference>
<keyword evidence="2" id="KW-1185">Reference proteome</keyword>
<sequence>MAQKQLQAVQQVRVLHNIWQEPAFLLVITAAGYQIQQTNGKIWEYSDTCPDYLHEMTHYGGPENYFCQIGQQLFDVRSGEKVDPVGALQQLRKNVRQSLPWDTRDTGEWVGLAGAAFAPYRSWRATGQLCGSYAAAVMLAYYQDQVAPDFAPEKIRVPHGEGRRLIETLAQEIQPRGYSTIPVQVAMGINRLYQKYDLPHQAEFWHLGGWSQLTKRLAQGQPVVTGLLKILGSSYGNHWVTAYAYLVKDGERFLKVHDNWGNHQKVITADWLNGLVYLKK</sequence>
<protein>
    <recommendedName>
        <fullName evidence="3">Peptidase C39-like domain-containing protein</fullName>
    </recommendedName>
</protein>
<dbReference type="Proteomes" id="UP000181884">
    <property type="component" value="Unassembled WGS sequence"/>
</dbReference>
<name>A0A1L8RFC4_9ENTE</name>
<dbReference type="RefSeq" id="WP_245631216.1">
    <property type="nucleotide sequence ID" value="NZ_JXKH01000004.1"/>
</dbReference>
<comment type="caution">
    <text evidence="1">The sequence shown here is derived from an EMBL/GenBank/DDBJ whole genome shotgun (WGS) entry which is preliminary data.</text>
</comment>